<dbReference type="PRINTS" id="PR00081">
    <property type="entry name" value="GDHRDH"/>
</dbReference>
<comment type="similarity">
    <text evidence="1">Belongs to the short-chain dehydrogenases/reductases (SDR) family.</text>
</comment>
<accession>A0A9P5NF16</accession>
<gene>
    <name evidence="3" type="ORF">CPB84DRAFT_288953</name>
</gene>
<evidence type="ECO:0000313" key="4">
    <source>
        <dbReference type="Proteomes" id="UP000724874"/>
    </source>
</evidence>
<dbReference type="Proteomes" id="UP000724874">
    <property type="component" value="Unassembled WGS sequence"/>
</dbReference>
<name>A0A9P5NF16_GYMJU</name>
<dbReference type="EMBL" id="JADNYJ010000147">
    <property type="protein sequence ID" value="KAF8879653.1"/>
    <property type="molecule type" value="Genomic_DNA"/>
</dbReference>
<protein>
    <submittedName>
        <fullName evidence="3">Uncharacterized protein</fullName>
    </submittedName>
</protein>
<evidence type="ECO:0000313" key="3">
    <source>
        <dbReference type="EMBL" id="KAF8879653.1"/>
    </source>
</evidence>
<evidence type="ECO:0000256" key="2">
    <source>
        <dbReference type="ARBA" id="ARBA00023002"/>
    </source>
</evidence>
<keyword evidence="4" id="KW-1185">Reference proteome</keyword>
<dbReference type="PANTHER" id="PTHR42760:SF5">
    <property type="entry name" value="2-DEHYDRO-3-DEOXY-D-GLUCONATE 5-DEHYDROGENASE"/>
    <property type="match status" value="1"/>
</dbReference>
<evidence type="ECO:0000256" key="1">
    <source>
        <dbReference type="ARBA" id="ARBA00006484"/>
    </source>
</evidence>
<dbReference type="InterPro" id="IPR036291">
    <property type="entry name" value="NAD(P)-bd_dom_sf"/>
</dbReference>
<keyword evidence="2" id="KW-0560">Oxidoreductase</keyword>
<dbReference type="SUPFAM" id="SSF51735">
    <property type="entry name" value="NAD(P)-binding Rossmann-fold domains"/>
    <property type="match status" value="1"/>
</dbReference>
<dbReference type="InterPro" id="IPR002347">
    <property type="entry name" value="SDR_fam"/>
</dbReference>
<organism evidence="3 4">
    <name type="scientific">Gymnopilus junonius</name>
    <name type="common">Spectacular rustgill mushroom</name>
    <name type="synonym">Gymnopilus spectabilis subsp. junonius</name>
    <dbReference type="NCBI Taxonomy" id="109634"/>
    <lineage>
        <taxon>Eukaryota</taxon>
        <taxon>Fungi</taxon>
        <taxon>Dikarya</taxon>
        <taxon>Basidiomycota</taxon>
        <taxon>Agaricomycotina</taxon>
        <taxon>Agaricomycetes</taxon>
        <taxon>Agaricomycetidae</taxon>
        <taxon>Agaricales</taxon>
        <taxon>Agaricineae</taxon>
        <taxon>Hymenogastraceae</taxon>
        <taxon>Gymnopilus</taxon>
    </lineage>
</organism>
<dbReference type="GO" id="GO:0016616">
    <property type="term" value="F:oxidoreductase activity, acting on the CH-OH group of donors, NAD or NADP as acceptor"/>
    <property type="evidence" value="ECO:0007669"/>
    <property type="project" value="TreeGrafter"/>
</dbReference>
<sequence length="147" mass="15491">MDPTPSVPVLDLFSLKGQNALITGASRGIGAACALALAQAGANLCLVLRPPADSSSSSSTPDIINTISAACPNIRTEVVHVDLSDIPSVKAAFPQALEKMNGEIDIFVNCAGIQRRAPAEVFSEEYWDEVASLFSNFRKDEPTEGSL</sequence>
<dbReference type="Gene3D" id="3.40.50.720">
    <property type="entry name" value="NAD(P)-binding Rossmann-like Domain"/>
    <property type="match status" value="1"/>
</dbReference>
<dbReference type="PANTHER" id="PTHR42760">
    <property type="entry name" value="SHORT-CHAIN DEHYDROGENASES/REDUCTASES FAMILY MEMBER"/>
    <property type="match status" value="1"/>
</dbReference>
<reference evidence="3" key="1">
    <citation type="submission" date="2020-11" db="EMBL/GenBank/DDBJ databases">
        <authorList>
            <consortium name="DOE Joint Genome Institute"/>
            <person name="Ahrendt S."/>
            <person name="Riley R."/>
            <person name="Andreopoulos W."/>
            <person name="LaButti K."/>
            <person name="Pangilinan J."/>
            <person name="Ruiz-duenas F.J."/>
            <person name="Barrasa J.M."/>
            <person name="Sanchez-Garcia M."/>
            <person name="Camarero S."/>
            <person name="Miyauchi S."/>
            <person name="Serrano A."/>
            <person name="Linde D."/>
            <person name="Babiker R."/>
            <person name="Drula E."/>
            <person name="Ayuso-Fernandez I."/>
            <person name="Pacheco R."/>
            <person name="Padilla G."/>
            <person name="Ferreira P."/>
            <person name="Barriuso J."/>
            <person name="Kellner H."/>
            <person name="Castanera R."/>
            <person name="Alfaro M."/>
            <person name="Ramirez L."/>
            <person name="Pisabarro A.G."/>
            <person name="Kuo A."/>
            <person name="Tritt A."/>
            <person name="Lipzen A."/>
            <person name="He G."/>
            <person name="Yan M."/>
            <person name="Ng V."/>
            <person name="Cullen D."/>
            <person name="Martin F."/>
            <person name="Rosso M.-N."/>
            <person name="Henrissat B."/>
            <person name="Hibbett D."/>
            <person name="Martinez A.T."/>
            <person name="Grigoriev I.V."/>
        </authorList>
    </citation>
    <scope>NUCLEOTIDE SEQUENCE</scope>
    <source>
        <strain evidence="3">AH 44721</strain>
    </source>
</reference>
<proteinExistence type="inferred from homology"/>
<dbReference type="AlphaFoldDB" id="A0A9P5NF16"/>
<dbReference type="Pfam" id="PF00106">
    <property type="entry name" value="adh_short"/>
    <property type="match status" value="1"/>
</dbReference>
<comment type="caution">
    <text evidence="3">The sequence shown here is derived from an EMBL/GenBank/DDBJ whole genome shotgun (WGS) entry which is preliminary data.</text>
</comment>
<dbReference type="OrthoDB" id="294295at2759"/>